<keyword evidence="3" id="KW-1185">Reference proteome</keyword>
<feature type="compositionally biased region" description="Low complexity" evidence="1">
    <location>
        <begin position="57"/>
        <end position="66"/>
    </location>
</feature>
<organism evidence="2 3">
    <name type="scientific">Rickenella mellea</name>
    <dbReference type="NCBI Taxonomy" id="50990"/>
    <lineage>
        <taxon>Eukaryota</taxon>
        <taxon>Fungi</taxon>
        <taxon>Dikarya</taxon>
        <taxon>Basidiomycota</taxon>
        <taxon>Agaricomycotina</taxon>
        <taxon>Agaricomycetes</taxon>
        <taxon>Hymenochaetales</taxon>
        <taxon>Rickenellaceae</taxon>
        <taxon>Rickenella</taxon>
    </lineage>
</organism>
<feature type="region of interest" description="Disordered" evidence="1">
    <location>
        <begin position="34"/>
        <end position="93"/>
    </location>
</feature>
<dbReference type="Proteomes" id="UP000294933">
    <property type="component" value="Unassembled WGS sequence"/>
</dbReference>
<evidence type="ECO:0000313" key="3">
    <source>
        <dbReference type="Proteomes" id="UP000294933"/>
    </source>
</evidence>
<name>A0A4Y7Q8Y4_9AGAM</name>
<accession>A0A4Y7Q8Y4</accession>
<feature type="compositionally biased region" description="Polar residues" evidence="1">
    <location>
        <begin position="47"/>
        <end position="56"/>
    </location>
</feature>
<dbReference type="VEuPathDB" id="FungiDB:BD410DRAFT_108957"/>
<evidence type="ECO:0000256" key="1">
    <source>
        <dbReference type="SAM" id="MobiDB-lite"/>
    </source>
</evidence>
<sequence>MLEAFVSFPRHANLPGTRCVRPLSFLRRLRGQPKWPYDSQRMRETSSTDQKPTTPNVRSPPRVSSPQELPAQHQTPNRNAPGAAAVNHASVKPPPTPYIYDEAAWMKHNDEVFIAQFRRMQLRGCDKRALTRCWATVQGAHLDTPERVKAHAERDANRRRLLDASQKCRLSDLKWRRRERMKMRAEQKRLRNADAIRKQRERVDAMRRNPLTCPPSNGNPASSPRRPRLPLSPPTTPLKGPKSPIAIRSS</sequence>
<gene>
    <name evidence="2" type="ORF">BD410DRAFT_108957</name>
</gene>
<dbReference type="AlphaFoldDB" id="A0A4Y7Q8Y4"/>
<evidence type="ECO:0000313" key="2">
    <source>
        <dbReference type="EMBL" id="TDL24123.1"/>
    </source>
</evidence>
<protein>
    <submittedName>
        <fullName evidence="2">Uncharacterized protein</fullName>
    </submittedName>
</protein>
<dbReference type="EMBL" id="ML170167">
    <property type="protein sequence ID" value="TDL24123.1"/>
    <property type="molecule type" value="Genomic_DNA"/>
</dbReference>
<proteinExistence type="predicted"/>
<reference evidence="2 3" key="1">
    <citation type="submission" date="2018-06" db="EMBL/GenBank/DDBJ databases">
        <title>A transcriptomic atlas of mushroom development highlights an independent origin of complex multicellularity.</title>
        <authorList>
            <consortium name="DOE Joint Genome Institute"/>
            <person name="Krizsan K."/>
            <person name="Almasi E."/>
            <person name="Merenyi Z."/>
            <person name="Sahu N."/>
            <person name="Viragh M."/>
            <person name="Koszo T."/>
            <person name="Mondo S."/>
            <person name="Kiss B."/>
            <person name="Balint B."/>
            <person name="Kues U."/>
            <person name="Barry K."/>
            <person name="Hegedus J.C."/>
            <person name="Henrissat B."/>
            <person name="Johnson J."/>
            <person name="Lipzen A."/>
            <person name="Ohm R."/>
            <person name="Nagy I."/>
            <person name="Pangilinan J."/>
            <person name="Yan J."/>
            <person name="Xiong Y."/>
            <person name="Grigoriev I.V."/>
            <person name="Hibbett D.S."/>
            <person name="Nagy L.G."/>
        </authorList>
    </citation>
    <scope>NUCLEOTIDE SEQUENCE [LARGE SCALE GENOMIC DNA]</scope>
    <source>
        <strain evidence="2 3">SZMC22713</strain>
    </source>
</reference>
<feature type="region of interest" description="Disordered" evidence="1">
    <location>
        <begin position="199"/>
        <end position="250"/>
    </location>
</feature>